<sequence>MMAKHRRNESSRNCRHQSFLTRSVLKEKISLYGFIECGQIINFLNYICDDPPGEPELKYIQRKLIECLLEHDDGSAYFSGMLALLHDINHALRCYLSKKYAISMHSSHEKDE</sequence>
<reference evidence="1 2" key="1">
    <citation type="submission" date="2020-11" db="EMBL/GenBank/DDBJ databases">
        <title>Taxonomic investigation of Rahnella strains.</title>
        <authorList>
            <person name="Lee S.D."/>
        </authorList>
    </citation>
    <scope>NUCLEOTIDE SEQUENCE [LARGE SCALE GENOMIC DNA]</scope>
    <source>
        <strain evidence="1 2">SAP-17</strain>
    </source>
</reference>
<comment type="caution">
    <text evidence="1">The sequence shown here is derived from an EMBL/GenBank/DDBJ whole genome shotgun (WGS) entry which is preliminary data.</text>
</comment>
<proteinExistence type="predicted"/>
<name>A0ABS0E5A1_9GAMM</name>
<dbReference type="Proteomes" id="UP000636811">
    <property type="component" value="Unassembled WGS sequence"/>
</dbReference>
<dbReference type="EMBL" id="JADOBI010000003">
    <property type="protein sequence ID" value="MBF7979200.1"/>
    <property type="molecule type" value="Genomic_DNA"/>
</dbReference>
<organism evidence="1 2">
    <name type="scientific">Rahnella laticis</name>
    <dbReference type="NCBI Taxonomy" id="2787622"/>
    <lineage>
        <taxon>Bacteria</taxon>
        <taxon>Pseudomonadati</taxon>
        <taxon>Pseudomonadota</taxon>
        <taxon>Gammaproteobacteria</taxon>
        <taxon>Enterobacterales</taxon>
        <taxon>Yersiniaceae</taxon>
        <taxon>Rahnella</taxon>
    </lineage>
</organism>
<keyword evidence="2" id="KW-1185">Reference proteome</keyword>
<dbReference type="RefSeq" id="WP_195813835.1">
    <property type="nucleotide sequence ID" value="NZ_JADOBI010000003.1"/>
</dbReference>
<gene>
    <name evidence="1" type="ORF">IV433_07215</name>
</gene>
<protein>
    <submittedName>
        <fullName evidence="1">Uncharacterized protein</fullName>
    </submittedName>
</protein>
<evidence type="ECO:0000313" key="1">
    <source>
        <dbReference type="EMBL" id="MBF7979200.1"/>
    </source>
</evidence>
<evidence type="ECO:0000313" key="2">
    <source>
        <dbReference type="Proteomes" id="UP000636811"/>
    </source>
</evidence>
<accession>A0ABS0E5A1</accession>